<dbReference type="InterPro" id="IPR021091">
    <property type="entry name" value="Mercury_ion_transport_MerF"/>
</dbReference>
<dbReference type="Gene3D" id="1.10.287.910">
    <property type="entry name" value="bacterial mercury transporter, merf"/>
    <property type="match status" value="1"/>
</dbReference>
<keyword evidence="1" id="KW-0472">Membrane</keyword>
<dbReference type="EMBL" id="UINC01045468">
    <property type="protein sequence ID" value="SVB52264.1"/>
    <property type="molecule type" value="Genomic_DNA"/>
</dbReference>
<sequence>MKNKTTFYGGIGTVLTALCCFTPILVIGLTGLGAVAIISYLDYVLFPLLAFFVAITVYGIYRNQQEKQDCERPVSPKAEL</sequence>
<proteinExistence type="predicted"/>
<evidence type="ECO:0000256" key="1">
    <source>
        <dbReference type="SAM" id="Phobius"/>
    </source>
</evidence>
<keyword evidence="1" id="KW-0812">Transmembrane</keyword>
<evidence type="ECO:0000313" key="2">
    <source>
        <dbReference type="EMBL" id="SVB52264.1"/>
    </source>
</evidence>
<reference evidence="2" key="1">
    <citation type="submission" date="2018-05" db="EMBL/GenBank/DDBJ databases">
        <authorList>
            <person name="Lanie J.A."/>
            <person name="Ng W.-L."/>
            <person name="Kazmierczak K.M."/>
            <person name="Andrzejewski T.M."/>
            <person name="Davidsen T.M."/>
            <person name="Wayne K.J."/>
            <person name="Tettelin H."/>
            <person name="Glass J.I."/>
            <person name="Rusch D."/>
            <person name="Podicherti R."/>
            <person name="Tsui H.-C.T."/>
            <person name="Winkler M.E."/>
        </authorList>
    </citation>
    <scope>NUCLEOTIDE SEQUENCE</scope>
</reference>
<dbReference type="GO" id="GO:0016020">
    <property type="term" value="C:membrane"/>
    <property type="evidence" value="ECO:0007669"/>
    <property type="project" value="InterPro"/>
</dbReference>
<accession>A0A382EQ30</accession>
<evidence type="ECO:0008006" key="3">
    <source>
        <dbReference type="Google" id="ProtNLM"/>
    </source>
</evidence>
<gene>
    <name evidence="2" type="ORF">METZ01_LOCUS205118</name>
</gene>
<dbReference type="AlphaFoldDB" id="A0A382EQ30"/>
<name>A0A382EQ30_9ZZZZ</name>
<feature type="transmembrane region" description="Helical" evidence="1">
    <location>
        <begin position="7"/>
        <end position="38"/>
    </location>
</feature>
<protein>
    <recommendedName>
        <fullName evidence="3">Membrane transport protein MerF</fullName>
    </recommendedName>
</protein>
<dbReference type="NCBIfam" id="NF033565">
    <property type="entry name" value="trans_MerF"/>
    <property type="match status" value="1"/>
</dbReference>
<dbReference type="Pfam" id="PF11431">
    <property type="entry name" value="Transport_MerF"/>
    <property type="match status" value="1"/>
</dbReference>
<organism evidence="2">
    <name type="scientific">marine metagenome</name>
    <dbReference type="NCBI Taxonomy" id="408172"/>
    <lineage>
        <taxon>unclassified sequences</taxon>
        <taxon>metagenomes</taxon>
        <taxon>ecological metagenomes</taxon>
    </lineage>
</organism>
<feature type="transmembrane region" description="Helical" evidence="1">
    <location>
        <begin position="44"/>
        <end position="61"/>
    </location>
</feature>
<keyword evidence="1" id="KW-1133">Transmembrane helix</keyword>